<dbReference type="InterPro" id="IPR003594">
    <property type="entry name" value="HATPase_dom"/>
</dbReference>
<evidence type="ECO:0000256" key="2">
    <source>
        <dbReference type="ARBA" id="ARBA00012438"/>
    </source>
</evidence>
<dbReference type="PANTHER" id="PTHR43304">
    <property type="entry name" value="PHYTOCHROME-LIKE PROTEIN CPH1"/>
    <property type="match status" value="1"/>
</dbReference>
<dbReference type="CDD" id="cd00130">
    <property type="entry name" value="PAS"/>
    <property type="match status" value="2"/>
</dbReference>
<dbReference type="InterPro" id="IPR003661">
    <property type="entry name" value="HisK_dim/P_dom"/>
</dbReference>
<dbReference type="EMBL" id="SMLW01000502">
    <property type="protein sequence ID" value="MTI25300.1"/>
    <property type="molecule type" value="Genomic_DNA"/>
</dbReference>
<dbReference type="Pfam" id="PF02518">
    <property type="entry name" value="HATPase_c"/>
    <property type="match status" value="1"/>
</dbReference>
<evidence type="ECO:0000259" key="7">
    <source>
        <dbReference type="PROSITE" id="PS50112"/>
    </source>
</evidence>
<dbReference type="InterPro" id="IPR013655">
    <property type="entry name" value="PAS_fold_3"/>
</dbReference>
<dbReference type="PROSITE" id="PS50112">
    <property type="entry name" value="PAS"/>
    <property type="match status" value="1"/>
</dbReference>
<evidence type="ECO:0000256" key="4">
    <source>
        <dbReference type="ARBA" id="ARBA00022679"/>
    </source>
</evidence>
<gene>
    <name evidence="9" type="ORF">E1163_10135</name>
</gene>
<dbReference type="SUPFAM" id="SSF47384">
    <property type="entry name" value="Homodimeric domain of signal transducing histidine kinase"/>
    <property type="match status" value="1"/>
</dbReference>
<feature type="domain" description="PAS" evidence="7">
    <location>
        <begin position="32"/>
        <end position="106"/>
    </location>
</feature>
<dbReference type="InterPro" id="IPR001610">
    <property type="entry name" value="PAC"/>
</dbReference>
<feature type="domain" description="Histidine kinase" evidence="6">
    <location>
        <begin position="293"/>
        <end position="505"/>
    </location>
</feature>
<dbReference type="Gene3D" id="3.30.450.20">
    <property type="entry name" value="PAS domain"/>
    <property type="match status" value="2"/>
</dbReference>
<keyword evidence="3" id="KW-0597">Phosphoprotein</keyword>
<dbReference type="InterPro" id="IPR000700">
    <property type="entry name" value="PAS-assoc_C"/>
</dbReference>
<dbReference type="NCBIfam" id="TIGR00229">
    <property type="entry name" value="sensory_box"/>
    <property type="match status" value="2"/>
</dbReference>
<dbReference type="InterPro" id="IPR004358">
    <property type="entry name" value="Sig_transdc_His_kin-like_C"/>
</dbReference>
<dbReference type="SMART" id="SM00086">
    <property type="entry name" value="PAC"/>
    <property type="match status" value="2"/>
</dbReference>
<keyword evidence="5" id="KW-0418">Kinase</keyword>
<dbReference type="Pfam" id="PF13426">
    <property type="entry name" value="PAS_9"/>
    <property type="match status" value="1"/>
</dbReference>
<evidence type="ECO:0000313" key="10">
    <source>
        <dbReference type="Proteomes" id="UP000798808"/>
    </source>
</evidence>
<keyword evidence="10" id="KW-1185">Reference proteome</keyword>
<sequence>MFKILLNVKGDNENPISSLAQKSPEIASLKDQLHKYEAAANGANDGLWDWDFENNVAFVSTPWKTMLGFDENEAVSYKGLLSWESLLHPEDRERAISTFRAYLDGDTDSYREIFRLKHKDGSYRWILSKAKIIHDDKGKAVRISGSHTDITEQKKAADALKKSEEKYRNLFQNSLVAMLRSDSETGKIIEANDKFWHMLGVNEQEKLPLDFDFFYDDKEKRRVLELLKDRGAVDNLEIQVKTANGQLIWVSFSAVLYADEKVFECVLKDITQTKENLLELQKVNFELDSFVYHASHDLRSPLRSVLGLIDLYRMEQSQAIKKECIDKIESSVKRLDDLVVELLSISRNDRVNDQHVPINLMVEINSSISSYYNATDTKGLEVVTRVAQPIPFHSDLTRIRIILNNLISNAIKYRSFHKDRSYVLVEAKVTEEKAIIKVEDNGDGIEESKLPHIFDMFYRATEKSEGSGLGLYIVKKVADKLNAEIEVDSEELEGTTFTVTIPNVKQI</sequence>
<dbReference type="InterPro" id="IPR000014">
    <property type="entry name" value="PAS"/>
</dbReference>
<dbReference type="PROSITE" id="PS50113">
    <property type="entry name" value="PAC"/>
    <property type="match status" value="2"/>
</dbReference>
<evidence type="ECO:0000256" key="1">
    <source>
        <dbReference type="ARBA" id="ARBA00000085"/>
    </source>
</evidence>
<dbReference type="PROSITE" id="PS50109">
    <property type="entry name" value="HIS_KIN"/>
    <property type="match status" value="1"/>
</dbReference>
<dbReference type="InterPro" id="IPR052162">
    <property type="entry name" value="Sensor_kinase/Photoreceptor"/>
</dbReference>
<dbReference type="SMART" id="SM00388">
    <property type="entry name" value="HisKA"/>
    <property type="match status" value="1"/>
</dbReference>
<feature type="domain" description="PAC" evidence="8">
    <location>
        <begin position="110"/>
        <end position="162"/>
    </location>
</feature>
<evidence type="ECO:0000256" key="3">
    <source>
        <dbReference type="ARBA" id="ARBA00022553"/>
    </source>
</evidence>
<dbReference type="CDD" id="cd00075">
    <property type="entry name" value="HATPase"/>
    <property type="match status" value="1"/>
</dbReference>
<accession>A0ABW9RMY4</accession>
<dbReference type="SMART" id="SM00387">
    <property type="entry name" value="HATPase_c"/>
    <property type="match status" value="1"/>
</dbReference>
<feature type="domain" description="PAC" evidence="8">
    <location>
        <begin position="234"/>
        <end position="282"/>
    </location>
</feature>
<dbReference type="InterPro" id="IPR005467">
    <property type="entry name" value="His_kinase_dom"/>
</dbReference>
<dbReference type="EC" id="2.7.13.3" evidence="2"/>
<dbReference type="Gene3D" id="1.10.287.130">
    <property type="match status" value="1"/>
</dbReference>
<evidence type="ECO:0000256" key="5">
    <source>
        <dbReference type="ARBA" id="ARBA00022777"/>
    </source>
</evidence>
<keyword evidence="4" id="KW-0808">Transferase</keyword>
<dbReference type="Pfam" id="PF08447">
    <property type="entry name" value="PAS_3"/>
    <property type="match status" value="1"/>
</dbReference>
<dbReference type="SMART" id="SM00091">
    <property type="entry name" value="PAS"/>
    <property type="match status" value="2"/>
</dbReference>
<evidence type="ECO:0000313" key="9">
    <source>
        <dbReference type="EMBL" id="MTI25300.1"/>
    </source>
</evidence>
<dbReference type="SUPFAM" id="SSF55874">
    <property type="entry name" value="ATPase domain of HSP90 chaperone/DNA topoisomerase II/histidine kinase"/>
    <property type="match status" value="1"/>
</dbReference>
<dbReference type="PRINTS" id="PR00344">
    <property type="entry name" value="BCTRLSENSOR"/>
</dbReference>
<reference evidence="9 10" key="1">
    <citation type="submission" date="2019-02" db="EMBL/GenBank/DDBJ databases">
        <authorList>
            <person name="Goldberg S.R."/>
            <person name="Haltli B.A."/>
            <person name="Correa H."/>
            <person name="Russell K.G."/>
        </authorList>
    </citation>
    <scope>NUCLEOTIDE SEQUENCE [LARGE SCALE GENOMIC DNA]</scope>
    <source>
        <strain evidence="9 10">JCM 16186</strain>
    </source>
</reference>
<dbReference type="Gene3D" id="3.30.565.10">
    <property type="entry name" value="Histidine kinase-like ATPase, C-terminal domain"/>
    <property type="match status" value="1"/>
</dbReference>
<name>A0ABW9RMY4_9BACT</name>
<dbReference type="Pfam" id="PF00512">
    <property type="entry name" value="HisKA"/>
    <property type="match status" value="1"/>
</dbReference>
<dbReference type="InterPro" id="IPR036097">
    <property type="entry name" value="HisK_dim/P_sf"/>
</dbReference>
<dbReference type="InterPro" id="IPR035965">
    <property type="entry name" value="PAS-like_dom_sf"/>
</dbReference>
<dbReference type="Proteomes" id="UP000798808">
    <property type="component" value="Unassembled WGS sequence"/>
</dbReference>
<dbReference type="InterPro" id="IPR036890">
    <property type="entry name" value="HATPase_C_sf"/>
</dbReference>
<dbReference type="SUPFAM" id="SSF55785">
    <property type="entry name" value="PYP-like sensor domain (PAS domain)"/>
    <property type="match status" value="2"/>
</dbReference>
<comment type="caution">
    <text evidence="9">The sequence shown here is derived from an EMBL/GenBank/DDBJ whole genome shotgun (WGS) entry which is preliminary data.</text>
</comment>
<evidence type="ECO:0000259" key="8">
    <source>
        <dbReference type="PROSITE" id="PS50113"/>
    </source>
</evidence>
<comment type="catalytic activity">
    <reaction evidence="1">
        <text>ATP + protein L-histidine = ADP + protein N-phospho-L-histidine.</text>
        <dbReference type="EC" id="2.7.13.3"/>
    </reaction>
</comment>
<proteinExistence type="predicted"/>
<dbReference type="CDD" id="cd00082">
    <property type="entry name" value="HisKA"/>
    <property type="match status" value="1"/>
</dbReference>
<protein>
    <recommendedName>
        <fullName evidence="2">histidine kinase</fullName>
        <ecNumber evidence="2">2.7.13.3</ecNumber>
    </recommendedName>
</protein>
<dbReference type="PANTHER" id="PTHR43304:SF1">
    <property type="entry name" value="PAC DOMAIN-CONTAINING PROTEIN"/>
    <property type="match status" value="1"/>
</dbReference>
<organism evidence="9 10">
    <name type="scientific">Fulvivirga kasyanovii</name>
    <dbReference type="NCBI Taxonomy" id="396812"/>
    <lineage>
        <taxon>Bacteria</taxon>
        <taxon>Pseudomonadati</taxon>
        <taxon>Bacteroidota</taxon>
        <taxon>Cytophagia</taxon>
        <taxon>Cytophagales</taxon>
        <taxon>Fulvivirgaceae</taxon>
        <taxon>Fulvivirga</taxon>
    </lineage>
</organism>
<evidence type="ECO:0000259" key="6">
    <source>
        <dbReference type="PROSITE" id="PS50109"/>
    </source>
</evidence>